<name>A0AAJ4XSK4_9BASI</name>
<dbReference type="EMBL" id="OAPG01000023">
    <property type="protein sequence ID" value="SNX88130.1"/>
    <property type="molecule type" value="Genomic_DNA"/>
</dbReference>
<keyword evidence="3" id="KW-1185">Reference proteome</keyword>
<dbReference type="Proteomes" id="UP001294444">
    <property type="component" value="Unassembled WGS sequence"/>
</dbReference>
<dbReference type="Gene3D" id="3.30.1140.40">
    <property type="entry name" value="Tctex-1"/>
    <property type="match status" value="1"/>
</dbReference>
<evidence type="ECO:0000313" key="3">
    <source>
        <dbReference type="Proteomes" id="UP001294444"/>
    </source>
</evidence>
<proteinExistence type="predicted"/>
<evidence type="ECO:0000256" key="1">
    <source>
        <dbReference type="SAM" id="MobiDB-lite"/>
    </source>
</evidence>
<reference evidence="2" key="1">
    <citation type="submission" date="2023-10" db="EMBL/GenBank/DDBJ databases">
        <authorList>
            <person name="Guldener U."/>
        </authorList>
    </citation>
    <scope>NUCLEOTIDE SEQUENCE</scope>
    <source>
        <strain evidence="2">Mp4</strain>
    </source>
</reference>
<organism evidence="2 3">
    <name type="scientific">Melanopsichium pennsylvanicum</name>
    <dbReference type="NCBI Taxonomy" id="63383"/>
    <lineage>
        <taxon>Eukaryota</taxon>
        <taxon>Fungi</taxon>
        <taxon>Dikarya</taxon>
        <taxon>Basidiomycota</taxon>
        <taxon>Ustilaginomycotina</taxon>
        <taxon>Ustilaginomycetes</taxon>
        <taxon>Ustilaginales</taxon>
        <taxon>Ustilaginaceae</taxon>
        <taxon>Melanopsichium</taxon>
    </lineage>
</organism>
<feature type="compositionally biased region" description="Low complexity" evidence="1">
    <location>
        <begin position="7"/>
        <end position="17"/>
    </location>
</feature>
<sequence>MSTIPQSSTHFTSSSASDLVGATSPVPQPSASTSRTRFDAAQLQSHLLSVLTSRLRNATWDKSDKDKNRSLSRSIAEFVKTKMLEIEPRGFKYIVQVQLVENLGQGGSRPCVSLGRHGQCYSGNVFQCE</sequence>
<gene>
    <name evidence="2" type="ORF">MEPE_06841</name>
</gene>
<comment type="caution">
    <text evidence="2">The sequence shown here is derived from an EMBL/GenBank/DDBJ whole genome shotgun (WGS) entry which is preliminary data.</text>
</comment>
<evidence type="ECO:0000313" key="2">
    <source>
        <dbReference type="EMBL" id="SNX88130.1"/>
    </source>
</evidence>
<protein>
    <submittedName>
        <fullName evidence="2">Related to Tctex2-related inner arm dynein light chain</fullName>
    </submittedName>
</protein>
<feature type="region of interest" description="Disordered" evidence="1">
    <location>
        <begin position="1"/>
        <end position="37"/>
    </location>
</feature>
<accession>A0AAJ4XSK4</accession>
<dbReference type="AlphaFoldDB" id="A0AAJ4XSK4"/>
<dbReference type="Pfam" id="PF03645">
    <property type="entry name" value="Tctex-1"/>
    <property type="match status" value="1"/>
</dbReference>
<dbReference type="InterPro" id="IPR005334">
    <property type="entry name" value="Tctex-1-like"/>
</dbReference>
<dbReference type="InterPro" id="IPR038586">
    <property type="entry name" value="Tctex-1-like_sf"/>
</dbReference>